<gene>
    <name evidence="2" type="ORF">BJ508DRAFT_95632</name>
</gene>
<evidence type="ECO:0000313" key="2">
    <source>
        <dbReference type="EMBL" id="RPA87062.1"/>
    </source>
</evidence>
<sequence>MNLPSPPLKIHQPKASSPNSPAVLTSSTIFGGPGLNSISSWEHFSNEPNYDLSPNPNKPPPPPGPPPAPAAAPPPPPPPAAAQPKPKQDESPHKAHSKPVQAAGGMAAAYASTPPPPPKIPHSIQSPPAFLKNDHSIDGRIGSPLGARPPITPSGSMQEYPSRLAEQVERPASTKIPPAPQFVNYSPTRLKDSRQDDQHIAPHDNHSVTSPSAEPSYKKFGVPLPYAGSPKPRDSPKQKPKTLVSEAVQTDPYRSPSPPPKPKPKMRDMSTNTETEKNRWQALDDLDKFYISSVRRFIAMVRSEDAADSDQERMELFNEFFEHERIVRATRYGIAIKTPTPPPAITVEPLKIKKVHPNLGDGIANAAHLVVESAKSTPGGVSLGEEQSFNFADLQVPLNTPIGDDIKKRFSALADEVDDDVEIVTANVASGGRAHSMMISADDPAVKEHKRKVSQLQLRDAYKRPEHVRTISQQPQQVTVEKRPEHQRSKSHQHPPAPEKKAEHQRTESLAPNYQPFQPGISKVASPPMSPTVDGRKRSPSYVAFTPGAKKLEVPSRGSSPAASPSSADEKRERRNSLYKPYQAPPGHEKRRSMTTVPTTSPAGRRASMILNDLSGEPKQYEAFSPGRSPGRSPRSPARGNSPSGYAAYPGGRPTPQKRMSLSPSRAAAIQPLFGQSKTPQPVGSKPVIPFTPPKSKTPQPGAGLPYPTSDDAFKPKLGPAFQPPKSKTPYPEEENGLKMPQTGPMQLAILPLVQQDSEFEPVITPPEENRSISPMLAPPVNNSPLKSSRPARAMTVPPQEMDAVSVPSRPSTQKPVEKAVVPPPVELDIKPLVPQMPPVPPLNVFLPPSDRILPNKSAMEEVERNVLSIGTDFSALEELVKNFEKTALQKRIANDKARRARSDEHEEDCDRLFAEGKIEYFELTEMDAAFKKEENGKKEEEELQEYDLYIDTVYDPTVRELKRRLAVLEHQHHELLPILQAARMGRDAFDPKVPGILLTEGLPLLLHTVQLVETHHERLNQALIARDKKYRRMRTLILQIHSQTKEIRALNATLDLAERETTLRAITAHHSRIEVLNDELEAYVFSGIDRNIAFQDDLDVAVKNCLRFTDALSEQDKEDLKRVARIIRELEGINHHVMELLRNSLLRVVIAEAALEKAKVRVEALGEGKGLVSEEARKVLDTVKVGLK</sequence>
<proteinExistence type="predicted"/>
<feature type="compositionally biased region" description="Polar residues" evidence="1">
    <location>
        <begin position="36"/>
        <end position="48"/>
    </location>
</feature>
<dbReference type="STRING" id="1160509.A0A3N4ILR0"/>
<dbReference type="PANTHER" id="PTHR48125:SF12">
    <property type="entry name" value="AT HOOK TRANSCRIPTION FACTOR FAMILY-RELATED"/>
    <property type="match status" value="1"/>
</dbReference>
<feature type="compositionally biased region" description="Low complexity" evidence="1">
    <location>
        <begin position="102"/>
        <end position="111"/>
    </location>
</feature>
<feature type="compositionally biased region" description="Polar residues" evidence="1">
    <location>
        <begin position="470"/>
        <end position="479"/>
    </location>
</feature>
<evidence type="ECO:0000313" key="3">
    <source>
        <dbReference type="Proteomes" id="UP000275078"/>
    </source>
</evidence>
<organism evidence="2 3">
    <name type="scientific">Ascobolus immersus RN42</name>
    <dbReference type="NCBI Taxonomy" id="1160509"/>
    <lineage>
        <taxon>Eukaryota</taxon>
        <taxon>Fungi</taxon>
        <taxon>Dikarya</taxon>
        <taxon>Ascomycota</taxon>
        <taxon>Pezizomycotina</taxon>
        <taxon>Pezizomycetes</taxon>
        <taxon>Pezizales</taxon>
        <taxon>Ascobolaceae</taxon>
        <taxon>Ascobolus</taxon>
    </lineage>
</organism>
<dbReference type="OrthoDB" id="1883964at2759"/>
<keyword evidence="3" id="KW-1185">Reference proteome</keyword>
<feature type="compositionally biased region" description="Basic and acidic residues" evidence="1">
    <location>
        <begin position="497"/>
        <end position="507"/>
    </location>
</feature>
<accession>A0A3N4ILR0</accession>
<dbReference type="EMBL" id="ML119647">
    <property type="protein sequence ID" value="RPA87062.1"/>
    <property type="molecule type" value="Genomic_DNA"/>
</dbReference>
<dbReference type="Proteomes" id="UP000275078">
    <property type="component" value="Unassembled WGS sequence"/>
</dbReference>
<reference evidence="2 3" key="1">
    <citation type="journal article" date="2018" name="Nat. Ecol. Evol.">
        <title>Pezizomycetes genomes reveal the molecular basis of ectomycorrhizal truffle lifestyle.</title>
        <authorList>
            <person name="Murat C."/>
            <person name="Payen T."/>
            <person name="Noel B."/>
            <person name="Kuo A."/>
            <person name="Morin E."/>
            <person name="Chen J."/>
            <person name="Kohler A."/>
            <person name="Krizsan K."/>
            <person name="Balestrini R."/>
            <person name="Da Silva C."/>
            <person name="Montanini B."/>
            <person name="Hainaut M."/>
            <person name="Levati E."/>
            <person name="Barry K.W."/>
            <person name="Belfiori B."/>
            <person name="Cichocki N."/>
            <person name="Clum A."/>
            <person name="Dockter R.B."/>
            <person name="Fauchery L."/>
            <person name="Guy J."/>
            <person name="Iotti M."/>
            <person name="Le Tacon F."/>
            <person name="Lindquist E.A."/>
            <person name="Lipzen A."/>
            <person name="Malagnac F."/>
            <person name="Mello A."/>
            <person name="Molinier V."/>
            <person name="Miyauchi S."/>
            <person name="Poulain J."/>
            <person name="Riccioni C."/>
            <person name="Rubini A."/>
            <person name="Sitrit Y."/>
            <person name="Splivallo R."/>
            <person name="Traeger S."/>
            <person name="Wang M."/>
            <person name="Zifcakova L."/>
            <person name="Wipf D."/>
            <person name="Zambonelli A."/>
            <person name="Paolocci F."/>
            <person name="Nowrousian M."/>
            <person name="Ottonello S."/>
            <person name="Baldrian P."/>
            <person name="Spatafora J.W."/>
            <person name="Henrissat B."/>
            <person name="Nagy L.G."/>
            <person name="Aury J.M."/>
            <person name="Wincker P."/>
            <person name="Grigoriev I.V."/>
            <person name="Bonfante P."/>
            <person name="Martin F.M."/>
        </authorList>
    </citation>
    <scope>NUCLEOTIDE SEQUENCE [LARGE SCALE GENOMIC DNA]</scope>
    <source>
        <strain evidence="2 3">RN42</strain>
    </source>
</reference>
<feature type="region of interest" description="Disordered" evidence="1">
    <location>
        <begin position="461"/>
        <end position="741"/>
    </location>
</feature>
<feature type="compositionally biased region" description="Pro residues" evidence="1">
    <location>
        <begin position="56"/>
        <end position="81"/>
    </location>
</feature>
<protein>
    <submittedName>
        <fullName evidence="2">Uncharacterized protein</fullName>
    </submittedName>
</protein>
<feature type="region of interest" description="Disordered" evidence="1">
    <location>
        <begin position="1"/>
        <end position="276"/>
    </location>
</feature>
<evidence type="ECO:0000256" key="1">
    <source>
        <dbReference type="SAM" id="MobiDB-lite"/>
    </source>
</evidence>
<feature type="region of interest" description="Disordered" evidence="1">
    <location>
        <begin position="764"/>
        <end position="823"/>
    </location>
</feature>
<dbReference type="AlphaFoldDB" id="A0A3N4ILR0"/>
<feature type="compositionally biased region" description="Basic and acidic residues" evidence="1">
    <location>
        <begin position="189"/>
        <end position="206"/>
    </location>
</feature>
<feature type="compositionally biased region" description="Polar residues" evidence="1">
    <location>
        <begin position="14"/>
        <end position="29"/>
    </location>
</feature>
<feature type="compositionally biased region" description="Low complexity" evidence="1">
    <location>
        <begin position="625"/>
        <end position="645"/>
    </location>
</feature>
<feature type="compositionally biased region" description="Low complexity" evidence="1">
    <location>
        <begin position="555"/>
        <end position="567"/>
    </location>
</feature>
<dbReference type="PANTHER" id="PTHR48125">
    <property type="entry name" value="LP07818P1"/>
    <property type="match status" value="1"/>
</dbReference>
<name>A0A3N4ILR0_ASCIM</name>